<organism evidence="1 2">
    <name type="scientific">Aurantimonas aggregata</name>
    <dbReference type="NCBI Taxonomy" id="2047720"/>
    <lineage>
        <taxon>Bacteria</taxon>
        <taxon>Pseudomonadati</taxon>
        <taxon>Pseudomonadota</taxon>
        <taxon>Alphaproteobacteria</taxon>
        <taxon>Hyphomicrobiales</taxon>
        <taxon>Aurantimonadaceae</taxon>
        <taxon>Aurantimonas</taxon>
    </lineage>
</organism>
<keyword evidence="2" id="KW-1185">Reference proteome</keyword>
<name>A0A6L9MN83_9HYPH</name>
<gene>
    <name evidence="1" type="ORF">GTW51_21715</name>
</gene>
<sequence>MRPDISFDAQGYYAFAFEREAVAGKAFNPSAASYTLPFDRDAVLKEDGFDYEAYQNESVLTSPAAEEAPKASSD</sequence>
<accession>A0A6L9MN83</accession>
<dbReference type="Proteomes" id="UP000476332">
    <property type="component" value="Unassembled WGS sequence"/>
</dbReference>
<dbReference type="AlphaFoldDB" id="A0A6L9MN83"/>
<dbReference type="RefSeq" id="WP_163046136.1">
    <property type="nucleotide sequence ID" value="NZ_JAAAMJ010000034.1"/>
</dbReference>
<evidence type="ECO:0000313" key="2">
    <source>
        <dbReference type="Proteomes" id="UP000476332"/>
    </source>
</evidence>
<comment type="caution">
    <text evidence="1">The sequence shown here is derived from an EMBL/GenBank/DDBJ whole genome shotgun (WGS) entry which is preliminary data.</text>
</comment>
<proteinExistence type="predicted"/>
<protein>
    <submittedName>
        <fullName evidence="1">Uncharacterized protein</fullName>
    </submittedName>
</protein>
<dbReference type="EMBL" id="JAAAMJ010000034">
    <property type="protein sequence ID" value="NDV89283.1"/>
    <property type="molecule type" value="Genomic_DNA"/>
</dbReference>
<evidence type="ECO:0000313" key="1">
    <source>
        <dbReference type="EMBL" id="NDV89283.1"/>
    </source>
</evidence>
<reference evidence="1 2" key="1">
    <citation type="submission" date="2020-01" db="EMBL/GenBank/DDBJ databases">
        <title>Genomes of bacteria type strains.</title>
        <authorList>
            <person name="Chen J."/>
            <person name="Zhu S."/>
            <person name="Chen J."/>
        </authorList>
    </citation>
    <scope>NUCLEOTIDE SEQUENCE [LARGE SCALE GENOMIC DNA]</scope>
    <source>
        <strain evidence="1 2">KCTC 52919</strain>
    </source>
</reference>